<comment type="caution">
    <text evidence="6">The sequence shown here is derived from an EMBL/GenBank/DDBJ whole genome shotgun (WGS) entry which is preliminary data.</text>
</comment>
<dbReference type="Gene3D" id="3.30.70.660">
    <property type="entry name" value="Pseudouridine synthase I, catalytic domain, C-terminal subdomain"/>
    <property type="match status" value="1"/>
</dbReference>
<organism evidence="6">
    <name type="scientific">Xenorhabdus szentirmaii</name>
    <dbReference type="NCBI Taxonomy" id="290112"/>
    <lineage>
        <taxon>Bacteria</taxon>
        <taxon>Pseudomonadati</taxon>
        <taxon>Pseudomonadota</taxon>
        <taxon>Gammaproteobacteria</taxon>
        <taxon>Enterobacterales</taxon>
        <taxon>Morganellaceae</taxon>
        <taxon>Xenorhabdus</taxon>
    </lineage>
</organism>
<evidence type="ECO:0000256" key="2">
    <source>
        <dbReference type="ARBA" id="ARBA00022694"/>
    </source>
</evidence>
<sequence length="73" mass="8387">SIRKAIPYFIGTHDFTSFCSAKTDKKDKVRTIYEIELIEQNDEIIFRFVGNGFLYNMVRIIVGTLLNVGQGKL</sequence>
<dbReference type="EC" id="5.4.99.12" evidence="4"/>
<protein>
    <recommendedName>
        <fullName evidence="4">tRNA pseudouridine synthase</fullName>
        <ecNumber evidence="4">5.4.99.12</ecNumber>
    </recommendedName>
</protein>
<reference evidence="6" key="1">
    <citation type="submission" date="2020-09" db="EMBL/GenBank/DDBJ databases">
        <authorList>
            <person name="Palma L."/>
            <person name="Caballero P."/>
            <person name="Berry C."/>
            <person name="Del Valle E."/>
        </authorList>
    </citation>
    <scope>NUCLEOTIDE SEQUENCE</scope>
    <source>
        <strain evidence="6">M</strain>
    </source>
</reference>
<dbReference type="GO" id="GO:0031119">
    <property type="term" value="P:tRNA pseudouridine synthesis"/>
    <property type="evidence" value="ECO:0007669"/>
    <property type="project" value="TreeGrafter"/>
</dbReference>
<dbReference type="EMBL" id="JACXBF010000371">
    <property type="protein sequence ID" value="MBD2801661.1"/>
    <property type="molecule type" value="Genomic_DNA"/>
</dbReference>
<feature type="domain" description="Pseudouridine synthase I TruA alpha/beta" evidence="5">
    <location>
        <begin position="5"/>
        <end position="72"/>
    </location>
</feature>
<feature type="non-terminal residue" evidence="6">
    <location>
        <position position="1"/>
    </location>
</feature>
<keyword evidence="3 4" id="KW-0413">Isomerase</keyword>
<keyword evidence="2 4" id="KW-0819">tRNA processing</keyword>
<dbReference type="InterPro" id="IPR020103">
    <property type="entry name" value="PsdUridine_synth_cat_dom_sf"/>
</dbReference>
<dbReference type="Proteomes" id="UP001193920">
    <property type="component" value="Unassembled WGS sequence"/>
</dbReference>
<evidence type="ECO:0000256" key="3">
    <source>
        <dbReference type="ARBA" id="ARBA00023235"/>
    </source>
</evidence>
<name>A0AAW3YWG9_9GAMM</name>
<dbReference type="InterPro" id="IPR020097">
    <property type="entry name" value="PsdUridine_synth_TruA_a/b_dom"/>
</dbReference>
<dbReference type="GO" id="GO:0003723">
    <property type="term" value="F:RNA binding"/>
    <property type="evidence" value="ECO:0007669"/>
    <property type="project" value="InterPro"/>
</dbReference>
<comment type="similarity">
    <text evidence="1 4">Belongs to the tRNA pseudouridine synthase TruA family.</text>
</comment>
<proteinExistence type="inferred from homology"/>
<reference evidence="6" key="2">
    <citation type="journal article" date="2024" name="Toxins">
        <title>Genome Sequence Analysis of Native Xenorhabdus Strains Isolated from Entomopathogenic Nematodes in Argentina.</title>
        <authorList>
            <person name="Palma L."/>
            <person name="Frizzo L."/>
            <person name="Kaiser S."/>
            <person name="Berry C."/>
            <person name="Caballero P."/>
            <person name="Bode H.B."/>
            <person name="Del Valle E.E."/>
        </authorList>
    </citation>
    <scope>NUCLEOTIDE SEQUENCE</scope>
    <source>
        <strain evidence="6">M</strain>
    </source>
</reference>
<accession>A0AAW3YWG9</accession>
<dbReference type="SUPFAM" id="SSF55120">
    <property type="entry name" value="Pseudouridine synthase"/>
    <property type="match status" value="1"/>
</dbReference>
<evidence type="ECO:0000256" key="4">
    <source>
        <dbReference type="RuleBase" id="RU003792"/>
    </source>
</evidence>
<evidence type="ECO:0000313" key="6">
    <source>
        <dbReference type="EMBL" id="MBD2801661.1"/>
    </source>
</evidence>
<dbReference type="AlphaFoldDB" id="A0AAW3YWG9"/>
<feature type="non-terminal residue" evidence="6">
    <location>
        <position position="73"/>
    </location>
</feature>
<gene>
    <name evidence="6" type="primary">truA</name>
    <name evidence="6" type="ORF">ID854_14710</name>
</gene>
<comment type="catalytic activity">
    <reaction evidence="4">
        <text>uridine(38/39/40) in tRNA = pseudouridine(38/39/40) in tRNA</text>
        <dbReference type="Rhea" id="RHEA:22376"/>
        <dbReference type="Rhea" id="RHEA-COMP:10085"/>
        <dbReference type="Rhea" id="RHEA-COMP:10087"/>
        <dbReference type="ChEBI" id="CHEBI:65314"/>
        <dbReference type="ChEBI" id="CHEBI:65315"/>
        <dbReference type="EC" id="5.4.99.12"/>
    </reaction>
</comment>
<dbReference type="InterPro" id="IPR001406">
    <property type="entry name" value="PsdUridine_synth_TruA"/>
</dbReference>
<dbReference type="PANTHER" id="PTHR11142:SF0">
    <property type="entry name" value="TRNA PSEUDOURIDINE SYNTHASE-LIKE 1"/>
    <property type="match status" value="1"/>
</dbReference>
<dbReference type="GO" id="GO:0160147">
    <property type="term" value="F:tRNA pseudouridine(38-40) synthase activity"/>
    <property type="evidence" value="ECO:0007669"/>
    <property type="project" value="UniProtKB-EC"/>
</dbReference>
<dbReference type="InterPro" id="IPR020095">
    <property type="entry name" value="PsdUridine_synth_TruA_C"/>
</dbReference>
<dbReference type="PANTHER" id="PTHR11142">
    <property type="entry name" value="PSEUDOURIDYLATE SYNTHASE"/>
    <property type="match status" value="1"/>
</dbReference>
<evidence type="ECO:0000259" key="5">
    <source>
        <dbReference type="Pfam" id="PF01416"/>
    </source>
</evidence>
<dbReference type="Pfam" id="PF01416">
    <property type="entry name" value="PseudoU_synth_1"/>
    <property type="match status" value="1"/>
</dbReference>
<evidence type="ECO:0000256" key="1">
    <source>
        <dbReference type="ARBA" id="ARBA00009375"/>
    </source>
</evidence>